<dbReference type="RefSeq" id="WP_155319798.1">
    <property type="nucleotide sequence ID" value="NZ_AP021874.1"/>
</dbReference>
<dbReference type="EMBL" id="AP021874">
    <property type="protein sequence ID" value="BBO72037.1"/>
    <property type="molecule type" value="Genomic_DNA"/>
</dbReference>
<evidence type="ECO:0000313" key="9">
    <source>
        <dbReference type="Proteomes" id="UP000427906"/>
    </source>
</evidence>
<accession>A0A5K7Z635</accession>
<dbReference type="AlphaFoldDB" id="A0A5K7Z635"/>
<keyword evidence="5" id="KW-0443">Lipid metabolism</keyword>
<dbReference type="GO" id="GO:0032259">
    <property type="term" value="P:methylation"/>
    <property type="evidence" value="ECO:0007669"/>
    <property type="project" value="UniProtKB-KW"/>
</dbReference>
<sequence length="433" mass="49648">MTTTTIMPKRERMSGSRPVRSLNGVGRRLVLALLKKLRYGRLTVSDLRMEETFGRDVDGFAVSAAIRVHRDDFYRFCAFGGSIGAAESYMLGHWTADDLTAVMRIIVRNQQVFGEMDQGWTMLSRPVNQAFHLMRRNTPTGSRENIMAHYDLGNDFYRLFLDETMTYSCGIFETPESTLEAAAIAKYDRLCRKLDLNPGDHVLEIGTGWGGFALHAARTYGCEITTTTISRQQYAYAREKIRSAGLSRRIHLLKSDYRELTGQYDKLVSIEMIEAVGHQYYNDFFRTCARRLKDDGLMALQAITIADDAFERHKNDVDFIKRYIFPGSCLPSVSALLSAMSTASDLHLFHLEDITPHYATTLRMWRERFFDKIDQVRELGYSDAFIRMWDYYLSYCEGGFLERYIGDVQMVFAKPLNRREPILAGIQGPQGSR</sequence>
<dbReference type="PANTHER" id="PTHR43667">
    <property type="entry name" value="CYCLOPROPANE-FATTY-ACYL-PHOSPHOLIPID SYNTHASE"/>
    <property type="match status" value="1"/>
</dbReference>
<evidence type="ECO:0000256" key="4">
    <source>
        <dbReference type="ARBA" id="ARBA00022691"/>
    </source>
</evidence>
<dbReference type="PANTHER" id="PTHR43667:SF2">
    <property type="entry name" value="FATTY ACID C-METHYL TRANSFERASE"/>
    <property type="match status" value="1"/>
</dbReference>
<keyword evidence="2" id="KW-0489">Methyltransferase</keyword>
<evidence type="ECO:0000256" key="6">
    <source>
        <dbReference type="PIRSR" id="PIRSR003085-1"/>
    </source>
</evidence>
<organism evidence="8 9">
    <name type="scientific">Desulfosarcina alkanivorans</name>
    <dbReference type="NCBI Taxonomy" id="571177"/>
    <lineage>
        <taxon>Bacteria</taxon>
        <taxon>Pseudomonadati</taxon>
        <taxon>Thermodesulfobacteriota</taxon>
        <taxon>Desulfobacteria</taxon>
        <taxon>Desulfobacterales</taxon>
        <taxon>Desulfosarcinaceae</taxon>
        <taxon>Desulfosarcina</taxon>
    </lineage>
</organism>
<protein>
    <submittedName>
        <fullName evidence="8">Cyclopropane-fatty-acyl-phospholipid synthase</fullName>
    </submittedName>
</protein>
<feature type="region of interest" description="Disordered" evidence="7">
    <location>
        <begin position="1"/>
        <end position="20"/>
    </location>
</feature>
<evidence type="ECO:0000256" key="7">
    <source>
        <dbReference type="SAM" id="MobiDB-lite"/>
    </source>
</evidence>
<dbReference type="Gene3D" id="3.40.50.150">
    <property type="entry name" value="Vaccinia Virus protein VP39"/>
    <property type="match status" value="1"/>
</dbReference>
<dbReference type="InterPro" id="IPR050723">
    <property type="entry name" value="CFA/CMAS"/>
</dbReference>
<dbReference type="GO" id="GO:0008168">
    <property type="term" value="F:methyltransferase activity"/>
    <property type="evidence" value="ECO:0007669"/>
    <property type="project" value="UniProtKB-KW"/>
</dbReference>
<reference evidence="8 9" key="1">
    <citation type="submission" date="2019-11" db="EMBL/GenBank/DDBJ databases">
        <title>Comparative genomics of hydrocarbon-degrading Desulfosarcina strains.</title>
        <authorList>
            <person name="Watanabe M."/>
            <person name="Kojima H."/>
            <person name="Fukui M."/>
        </authorList>
    </citation>
    <scope>NUCLEOTIDE SEQUENCE [LARGE SCALE GENOMIC DNA]</scope>
    <source>
        <strain evidence="8 9">PL12</strain>
    </source>
</reference>
<dbReference type="GO" id="GO:0008610">
    <property type="term" value="P:lipid biosynthetic process"/>
    <property type="evidence" value="ECO:0007669"/>
    <property type="project" value="InterPro"/>
</dbReference>
<comment type="similarity">
    <text evidence="1">Belongs to the CFA/CMAS family.</text>
</comment>
<evidence type="ECO:0000256" key="3">
    <source>
        <dbReference type="ARBA" id="ARBA00022679"/>
    </source>
</evidence>
<dbReference type="Pfam" id="PF02353">
    <property type="entry name" value="CMAS"/>
    <property type="match status" value="1"/>
</dbReference>
<feature type="active site" evidence="6">
    <location>
        <position position="396"/>
    </location>
</feature>
<dbReference type="InterPro" id="IPR003333">
    <property type="entry name" value="CMAS"/>
</dbReference>
<evidence type="ECO:0000256" key="2">
    <source>
        <dbReference type="ARBA" id="ARBA00022603"/>
    </source>
</evidence>
<gene>
    <name evidence="8" type="ORF">DSCA_59670</name>
</gene>
<dbReference type="OrthoDB" id="9782855at2"/>
<dbReference type="KEGG" id="dalk:DSCA_59670"/>
<evidence type="ECO:0000313" key="8">
    <source>
        <dbReference type="EMBL" id="BBO72037.1"/>
    </source>
</evidence>
<keyword evidence="3" id="KW-0808">Transferase</keyword>
<name>A0A5K7Z635_9BACT</name>
<evidence type="ECO:0000256" key="1">
    <source>
        <dbReference type="ARBA" id="ARBA00010815"/>
    </source>
</evidence>
<dbReference type="Proteomes" id="UP000427906">
    <property type="component" value="Chromosome"/>
</dbReference>
<dbReference type="SUPFAM" id="SSF53335">
    <property type="entry name" value="S-adenosyl-L-methionine-dependent methyltransferases"/>
    <property type="match status" value="1"/>
</dbReference>
<dbReference type="InterPro" id="IPR029063">
    <property type="entry name" value="SAM-dependent_MTases_sf"/>
</dbReference>
<dbReference type="PIRSF" id="PIRSF003085">
    <property type="entry name" value="CMAS"/>
    <property type="match status" value="1"/>
</dbReference>
<keyword evidence="4" id="KW-0949">S-adenosyl-L-methionine</keyword>
<proteinExistence type="inferred from homology"/>
<dbReference type="CDD" id="cd02440">
    <property type="entry name" value="AdoMet_MTases"/>
    <property type="match status" value="1"/>
</dbReference>
<keyword evidence="9" id="KW-1185">Reference proteome</keyword>
<evidence type="ECO:0000256" key="5">
    <source>
        <dbReference type="ARBA" id="ARBA00023098"/>
    </source>
</evidence>